<dbReference type="HAMAP" id="MF_00167">
    <property type="entry name" value="CsrA"/>
    <property type="match status" value="1"/>
</dbReference>
<dbReference type="GO" id="GO:0048027">
    <property type="term" value="F:mRNA 5'-UTR binding"/>
    <property type="evidence" value="ECO:0007669"/>
    <property type="project" value="TreeGrafter"/>
</dbReference>
<dbReference type="AlphaFoldDB" id="A0A0F9A0C2"/>
<accession>A0A0F9A0C2</accession>
<reference evidence="4" key="1">
    <citation type="journal article" date="2015" name="Nature">
        <title>Complex archaea that bridge the gap between prokaryotes and eukaryotes.</title>
        <authorList>
            <person name="Spang A."/>
            <person name="Saw J.H."/>
            <person name="Jorgensen S.L."/>
            <person name="Zaremba-Niedzwiedzka K."/>
            <person name="Martijn J."/>
            <person name="Lind A.E."/>
            <person name="van Eijk R."/>
            <person name="Schleper C."/>
            <person name="Guy L."/>
            <person name="Ettema T.J."/>
        </authorList>
    </citation>
    <scope>NUCLEOTIDE SEQUENCE</scope>
</reference>
<evidence type="ECO:0008006" key="5">
    <source>
        <dbReference type="Google" id="ProtNLM"/>
    </source>
</evidence>
<keyword evidence="3" id="KW-0694">RNA-binding</keyword>
<dbReference type="InterPro" id="IPR036107">
    <property type="entry name" value="CsrA_sf"/>
</dbReference>
<dbReference type="GO" id="GO:0006402">
    <property type="term" value="P:mRNA catabolic process"/>
    <property type="evidence" value="ECO:0007669"/>
    <property type="project" value="InterPro"/>
</dbReference>
<dbReference type="GO" id="GO:0005829">
    <property type="term" value="C:cytosol"/>
    <property type="evidence" value="ECO:0007669"/>
    <property type="project" value="TreeGrafter"/>
</dbReference>
<dbReference type="InterPro" id="IPR003751">
    <property type="entry name" value="CsrA"/>
</dbReference>
<dbReference type="SUPFAM" id="SSF117130">
    <property type="entry name" value="CsrA-like"/>
    <property type="match status" value="1"/>
</dbReference>
<dbReference type="NCBIfam" id="NF002469">
    <property type="entry name" value="PRK01712.1"/>
    <property type="match status" value="1"/>
</dbReference>
<dbReference type="Gene3D" id="2.60.40.4380">
    <property type="entry name" value="Translational regulator CsrA"/>
    <property type="match status" value="1"/>
</dbReference>
<dbReference type="Pfam" id="PF02599">
    <property type="entry name" value="CsrA"/>
    <property type="match status" value="1"/>
</dbReference>
<dbReference type="EMBL" id="LAZR01060455">
    <property type="protein sequence ID" value="KKK65631.1"/>
    <property type="molecule type" value="Genomic_DNA"/>
</dbReference>
<protein>
    <recommendedName>
        <fullName evidence="5">Carbon storage regulator</fullName>
    </recommendedName>
</protein>
<evidence type="ECO:0000313" key="4">
    <source>
        <dbReference type="EMBL" id="KKK65631.1"/>
    </source>
</evidence>
<dbReference type="PANTHER" id="PTHR34984:SF1">
    <property type="entry name" value="CARBON STORAGE REGULATOR"/>
    <property type="match status" value="1"/>
</dbReference>
<comment type="caution">
    <text evidence="4">The sequence shown here is derived from an EMBL/GenBank/DDBJ whole genome shotgun (WGS) entry which is preliminary data.</text>
</comment>
<keyword evidence="1" id="KW-0963">Cytoplasm</keyword>
<evidence type="ECO:0000256" key="2">
    <source>
        <dbReference type="ARBA" id="ARBA00022845"/>
    </source>
</evidence>
<gene>
    <name evidence="4" type="ORF">LCGC14_2972210</name>
</gene>
<sequence length="67" mass="7690">MLVFTRREGESIRIGDDITITVVAVRKRGYVALRLAVEAPRNIPVHREEIYQAIQREKAAKESREAL</sequence>
<organism evidence="4">
    <name type="scientific">marine sediment metagenome</name>
    <dbReference type="NCBI Taxonomy" id="412755"/>
    <lineage>
        <taxon>unclassified sequences</taxon>
        <taxon>metagenomes</taxon>
        <taxon>ecological metagenomes</taxon>
    </lineage>
</organism>
<keyword evidence="2" id="KW-0810">Translation regulation</keyword>
<dbReference type="PANTHER" id="PTHR34984">
    <property type="entry name" value="CARBON STORAGE REGULATOR"/>
    <property type="match status" value="1"/>
</dbReference>
<name>A0A0F9A0C2_9ZZZZ</name>
<proteinExistence type="inferred from homology"/>
<evidence type="ECO:0000256" key="3">
    <source>
        <dbReference type="ARBA" id="ARBA00022884"/>
    </source>
</evidence>
<evidence type="ECO:0000256" key="1">
    <source>
        <dbReference type="ARBA" id="ARBA00022490"/>
    </source>
</evidence>
<dbReference type="NCBIfam" id="TIGR00202">
    <property type="entry name" value="csrA"/>
    <property type="match status" value="1"/>
</dbReference>
<dbReference type="GO" id="GO:0045947">
    <property type="term" value="P:negative regulation of translational initiation"/>
    <property type="evidence" value="ECO:0007669"/>
    <property type="project" value="TreeGrafter"/>
</dbReference>
<dbReference type="GO" id="GO:0006109">
    <property type="term" value="P:regulation of carbohydrate metabolic process"/>
    <property type="evidence" value="ECO:0007669"/>
    <property type="project" value="InterPro"/>
</dbReference>